<dbReference type="InterPro" id="IPR036020">
    <property type="entry name" value="WW_dom_sf"/>
</dbReference>
<evidence type="ECO:0000313" key="10">
    <source>
        <dbReference type="EMBL" id="VFT96999.1"/>
    </source>
</evidence>
<name>A0A485LEP5_9STRA</name>
<evidence type="ECO:0000259" key="6">
    <source>
        <dbReference type="PROSITE" id="PS50020"/>
    </source>
</evidence>
<evidence type="ECO:0000313" key="8">
    <source>
        <dbReference type="EMBL" id="KAF0701527.1"/>
    </source>
</evidence>
<dbReference type="InterPro" id="IPR051185">
    <property type="entry name" value="ASPM"/>
</dbReference>
<dbReference type="CDD" id="cd00201">
    <property type="entry name" value="WW"/>
    <property type="match status" value="2"/>
</dbReference>
<feature type="domain" description="WW" evidence="6">
    <location>
        <begin position="973"/>
        <end position="1001"/>
    </location>
</feature>
<dbReference type="EMBL" id="CAADRA010006802">
    <property type="protein sequence ID" value="VFT96999.1"/>
    <property type="molecule type" value="Genomic_DNA"/>
</dbReference>
<sequence length="1068" mass="126632">MAGASKCRFPSRNDLKVHATSVSVRVVFVLPMFMLVHELPPTKHFQHPKKEHTEINAGIYVVRNKKTGHAYFGSTWDLGNAQSQNWADLSHGIHAHQAMVRTVKMYGLGDISFHVLQRIPTAKEFHFRELEELLQTKLTFHIARAQHIHAVRVFRTWQHHCFSLVWPKWKSCVQYEKQIETDAAAVEIQRIVRGAHGRHLAQHVLRQNAATTIQRHTRGSAARRRVRAERHTRASQRIQRSWRFFSDRRRWQKTKGAARLVQRVFRGYLGRKKCHTMKLSRRHEAAAQCLQRNLRLVHCSRKWRRQRKQRLETEASVVIQRVWRGKMGRDRAETASVIRESVRERERAALLIQDTFHNYHVKLFQWATWSLVQQCRSVRRIHKAWRDYAARKFGWAALGILLLDKKARVAQRAFRAYRFRQVLNRRCLERRRNRAATSIQRYTRGYVVRTVVVPRIQHLRRQKKSADYVGTWFRAMIWRHLIQFVRKTARATRIQSAFRTHVLRKKFRACKEEWRREKAALRIQCQYRIHRANERVKFKRWLRTTGQCVECQEALAQVFVVTFGLEVCNSCASELGQLSDVETMPISEYRTQQHKATRIAAAYRGFAVRLGRREGICSTCCVRARQMICLTCKETYCHSCCSKIHALSYNKKHVPWTTHQHELRTKAAIRLQSRARVYFHRGTLNSLRTQKREVAATTIQGWWHARYVRHVAFLNMQLLAMQQVQRDDACLFLQRVYRGYCGRLQAHGRRERHGAALVIQTNFRGFVARNLLRKHREEVLEAKRQRAGLIIQCAFRQHLGRQMLHQRREFVASRTIQCMVRVYAAKKILFALQMEYELKVQSAIAQMKQRRKIRAVIQIQSLYRRRRDLRVAVAKRLARTMNQRLKILAIFQFTEKIAANRIGRFYCRRYVFLNSRVQKIQNLVRLHWGRKERKVWKMAQQEKAQQRAVVQLQCFARRIIARRGFLELKKGEWIECLDEVSGNTYYYNSATQETSWEWPREEVLAPQHEPAAKDKTIWVQTWDETYQAYYYCNQVTGETSWTSPSAGNQEEERPTQTYDDGNNTYATN</sequence>
<evidence type="ECO:0000256" key="4">
    <source>
        <dbReference type="ARBA" id="ARBA00022860"/>
    </source>
</evidence>
<dbReference type="Gene3D" id="1.20.5.190">
    <property type="match status" value="3"/>
</dbReference>
<dbReference type="Pfam" id="PF00397">
    <property type="entry name" value="WW"/>
    <property type="match status" value="1"/>
</dbReference>
<dbReference type="AlphaFoldDB" id="A0A485LEP5"/>
<dbReference type="EMBL" id="VJMH01005036">
    <property type="protein sequence ID" value="KAF0701527.1"/>
    <property type="molecule type" value="Genomic_DNA"/>
</dbReference>
<dbReference type="PROSITE" id="PS01159">
    <property type="entry name" value="WW_DOMAIN_1"/>
    <property type="match status" value="1"/>
</dbReference>
<evidence type="ECO:0000256" key="2">
    <source>
        <dbReference type="ARBA" id="ARBA00022490"/>
    </source>
</evidence>
<dbReference type="GO" id="GO:0000278">
    <property type="term" value="P:mitotic cell cycle"/>
    <property type="evidence" value="ECO:0007669"/>
    <property type="project" value="TreeGrafter"/>
</dbReference>
<comment type="subcellular location">
    <subcellularLocation>
        <location evidence="1">Cytoplasm</location>
    </subcellularLocation>
</comment>
<reference evidence="10 11" key="1">
    <citation type="submission" date="2019-03" db="EMBL/GenBank/DDBJ databases">
        <authorList>
            <person name="Gaulin E."/>
            <person name="Dumas B."/>
        </authorList>
    </citation>
    <scope>NUCLEOTIDE SEQUENCE [LARGE SCALE GENOMIC DNA]</scope>
    <source>
        <strain evidence="10">CBS 568.67</strain>
    </source>
</reference>
<keyword evidence="4" id="KW-0112">Calmodulin-binding</keyword>
<dbReference type="Pfam" id="PF00612">
    <property type="entry name" value="IQ"/>
    <property type="match status" value="6"/>
</dbReference>
<dbReference type="InterPro" id="IPR035901">
    <property type="entry name" value="GIY-YIG_endonuc_sf"/>
</dbReference>
<feature type="compositionally biased region" description="Polar residues" evidence="5">
    <location>
        <begin position="1055"/>
        <end position="1068"/>
    </location>
</feature>
<dbReference type="Gene3D" id="2.20.70.10">
    <property type="match status" value="2"/>
</dbReference>
<reference evidence="7" key="2">
    <citation type="submission" date="2019-06" db="EMBL/GenBank/DDBJ databases">
        <title>Genomics analysis of Aphanomyces spp. identifies a new class of oomycete effector associated with host adaptation.</title>
        <authorList>
            <person name="Gaulin E."/>
        </authorList>
    </citation>
    <scope>NUCLEOTIDE SEQUENCE</scope>
    <source>
        <strain evidence="7">CBS 578.67</strain>
    </source>
</reference>
<gene>
    <name evidence="10" type="primary">Aste57867_20310</name>
    <name evidence="9" type="synonym">Aste57867_8024</name>
    <name evidence="8" type="ORF">As57867_007994</name>
    <name evidence="7" type="ORF">As57867_020244</name>
    <name evidence="10" type="ORF">ASTE57867_20310</name>
    <name evidence="9" type="ORF">ASTE57867_8024</name>
</gene>
<dbReference type="EMBL" id="CAADRA010005057">
    <property type="protein sequence ID" value="VFT84917.1"/>
    <property type="molecule type" value="Genomic_DNA"/>
</dbReference>
<dbReference type="Gene3D" id="3.40.1440.10">
    <property type="entry name" value="GIY-YIG endonuclease"/>
    <property type="match status" value="1"/>
</dbReference>
<dbReference type="SMART" id="SM00015">
    <property type="entry name" value="IQ"/>
    <property type="match status" value="16"/>
</dbReference>
<feature type="domain" description="WW" evidence="6">
    <location>
        <begin position="1018"/>
        <end position="1046"/>
    </location>
</feature>
<dbReference type="GO" id="GO:0005516">
    <property type="term" value="F:calmodulin binding"/>
    <property type="evidence" value="ECO:0007669"/>
    <property type="project" value="UniProtKB-KW"/>
</dbReference>
<feature type="region of interest" description="Disordered" evidence="5">
    <location>
        <begin position="1040"/>
        <end position="1068"/>
    </location>
</feature>
<organism evidence="10 11">
    <name type="scientific">Aphanomyces stellatus</name>
    <dbReference type="NCBI Taxonomy" id="120398"/>
    <lineage>
        <taxon>Eukaryota</taxon>
        <taxon>Sar</taxon>
        <taxon>Stramenopiles</taxon>
        <taxon>Oomycota</taxon>
        <taxon>Saprolegniomycetes</taxon>
        <taxon>Saprolegniales</taxon>
        <taxon>Verrucalvaceae</taxon>
        <taxon>Aphanomyces</taxon>
    </lineage>
</organism>
<dbReference type="PROSITE" id="PS50096">
    <property type="entry name" value="IQ"/>
    <property type="match status" value="11"/>
</dbReference>
<dbReference type="GO" id="GO:0051295">
    <property type="term" value="P:establishment of meiotic spindle localization"/>
    <property type="evidence" value="ECO:0007669"/>
    <property type="project" value="TreeGrafter"/>
</dbReference>
<evidence type="ECO:0000313" key="9">
    <source>
        <dbReference type="EMBL" id="VFT84917.1"/>
    </source>
</evidence>
<dbReference type="OrthoDB" id="2148418at2759"/>
<accession>A0A485LEP5</accession>
<dbReference type="GO" id="GO:0000922">
    <property type="term" value="C:spindle pole"/>
    <property type="evidence" value="ECO:0007669"/>
    <property type="project" value="TreeGrafter"/>
</dbReference>
<dbReference type="PANTHER" id="PTHR22706">
    <property type="entry name" value="ASSEMBLY FACTOR FOR SPINDLE MICROTUBULES"/>
    <property type="match status" value="1"/>
</dbReference>
<dbReference type="InterPro" id="IPR000048">
    <property type="entry name" value="IQ_motif_EF-hand-BS"/>
</dbReference>
<keyword evidence="11" id="KW-1185">Reference proteome</keyword>
<dbReference type="InterPro" id="IPR001202">
    <property type="entry name" value="WW_dom"/>
</dbReference>
<evidence type="ECO:0000313" key="11">
    <source>
        <dbReference type="Proteomes" id="UP000332933"/>
    </source>
</evidence>
<dbReference type="SUPFAM" id="SSF51045">
    <property type="entry name" value="WW domain"/>
    <property type="match status" value="1"/>
</dbReference>
<dbReference type="EMBL" id="VJMH01006779">
    <property type="protein sequence ID" value="KAF0688028.1"/>
    <property type="molecule type" value="Genomic_DNA"/>
</dbReference>
<protein>
    <submittedName>
        <fullName evidence="10">Aste57867_20310 protein</fullName>
    </submittedName>
    <submittedName>
        <fullName evidence="9">Aste57867_8024 protein</fullName>
    </submittedName>
</protein>
<dbReference type="SMART" id="SM00456">
    <property type="entry name" value="WW"/>
    <property type="match status" value="2"/>
</dbReference>
<evidence type="ECO:0000256" key="5">
    <source>
        <dbReference type="SAM" id="MobiDB-lite"/>
    </source>
</evidence>
<dbReference type="GO" id="GO:0005737">
    <property type="term" value="C:cytoplasm"/>
    <property type="evidence" value="ECO:0007669"/>
    <property type="project" value="UniProtKB-SubCell"/>
</dbReference>
<evidence type="ECO:0000313" key="7">
    <source>
        <dbReference type="EMBL" id="KAF0688028.1"/>
    </source>
</evidence>
<dbReference type="PROSITE" id="PS50020">
    <property type="entry name" value="WW_DOMAIN_2"/>
    <property type="match status" value="2"/>
</dbReference>
<dbReference type="SUPFAM" id="SSF82771">
    <property type="entry name" value="GIY-YIG endonuclease"/>
    <property type="match status" value="1"/>
</dbReference>
<dbReference type="GO" id="GO:0007051">
    <property type="term" value="P:spindle organization"/>
    <property type="evidence" value="ECO:0007669"/>
    <property type="project" value="TreeGrafter"/>
</dbReference>
<evidence type="ECO:0000256" key="1">
    <source>
        <dbReference type="ARBA" id="ARBA00004496"/>
    </source>
</evidence>
<keyword evidence="3" id="KW-0677">Repeat</keyword>
<dbReference type="Proteomes" id="UP000332933">
    <property type="component" value="Unassembled WGS sequence"/>
</dbReference>
<proteinExistence type="predicted"/>
<evidence type="ECO:0000256" key="3">
    <source>
        <dbReference type="ARBA" id="ARBA00022737"/>
    </source>
</evidence>
<dbReference type="PANTHER" id="PTHR22706:SF1">
    <property type="entry name" value="ASSEMBLY FACTOR FOR SPINDLE MICROTUBULES"/>
    <property type="match status" value="1"/>
</dbReference>
<keyword evidence="2" id="KW-0963">Cytoplasm</keyword>